<dbReference type="AlphaFoldDB" id="A0A9D5CBM2"/>
<dbReference type="GO" id="GO:0008194">
    <property type="term" value="F:UDP-glycosyltransferase activity"/>
    <property type="evidence" value="ECO:0007669"/>
    <property type="project" value="InterPro"/>
</dbReference>
<dbReference type="Gene3D" id="3.40.50.2000">
    <property type="entry name" value="Glycogen Phosphorylase B"/>
    <property type="match status" value="2"/>
</dbReference>
<dbReference type="EMBL" id="JAGGNH010000006">
    <property type="protein sequence ID" value="KAJ0970192.1"/>
    <property type="molecule type" value="Genomic_DNA"/>
</dbReference>
<dbReference type="Pfam" id="PF00201">
    <property type="entry name" value="UDPGT"/>
    <property type="match status" value="1"/>
</dbReference>
<comment type="similarity">
    <text evidence="1 3">Belongs to the UDP-glycosyltransferase family.</text>
</comment>
<dbReference type="InterPro" id="IPR058980">
    <property type="entry name" value="Glyco_transf_N"/>
</dbReference>
<evidence type="ECO:0000313" key="6">
    <source>
        <dbReference type="EMBL" id="KAJ0970192.1"/>
    </source>
</evidence>
<dbReference type="EC" id="2.4.1.-" evidence="4"/>
<keyword evidence="2 3" id="KW-0808">Transferase</keyword>
<evidence type="ECO:0000256" key="2">
    <source>
        <dbReference type="ARBA" id="ARBA00022679"/>
    </source>
</evidence>
<gene>
    <name evidence="6" type="ORF">J5N97_023069</name>
</gene>
<dbReference type="InterPro" id="IPR002213">
    <property type="entry name" value="UDP_glucos_trans"/>
</dbReference>
<evidence type="ECO:0000256" key="4">
    <source>
        <dbReference type="RuleBase" id="RU362057"/>
    </source>
</evidence>
<dbReference type="Pfam" id="PF26168">
    <property type="entry name" value="Glyco_transf_N"/>
    <property type="match status" value="1"/>
</dbReference>
<proteinExistence type="inferred from homology"/>
<reference evidence="6" key="2">
    <citation type="journal article" date="2022" name="Hortic Res">
        <title>The genome of Dioscorea zingiberensis sheds light on the biosynthesis, origin and evolution of the medicinally important diosgenin saponins.</title>
        <authorList>
            <person name="Li Y."/>
            <person name="Tan C."/>
            <person name="Li Z."/>
            <person name="Guo J."/>
            <person name="Li S."/>
            <person name="Chen X."/>
            <person name="Wang C."/>
            <person name="Dai X."/>
            <person name="Yang H."/>
            <person name="Song W."/>
            <person name="Hou L."/>
            <person name="Xu J."/>
            <person name="Tong Z."/>
            <person name="Xu A."/>
            <person name="Yuan X."/>
            <person name="Wang W."/>
            <person name="Yang Q."/>
            <person name="Chen L."/>
            <person name="Sun Z."/>
            <person name="Wang K."/>
            <person name="Pan B."/>
            <person name="Chen J."/>
            <person name="Bao Y."/>
            <person name="Liu F."/>
            <person name="Qi X."/>
            <person name="Gang D.R."/>
            <person name="Wen J."/>
            <person name="Li J."/>
        </authorList>
    </citation>
    <scope>NUCLEOTIDE SEQUENCE</scope>
    <source>
        <strain evidence="6">Dzin_1.0</strain>
    </source>
</reference>
<dbReference type="InterPro" id="IPR009489">
    <property type="entry name" value="PAR1"/>
</dbReference>
<dbReference type="PANTHER" id="PTHR48044">
    <property type="entry name" value="GLYCOSYLTRANSFERASE"/>
    <property type="match status" value="1"/>
</dbReference>
<evidence type="ECO:0000313" key="7">
    <source>
        <dbReference type="Proteomes" id="UP001085076"/>
    </source>
</evidence>
<name>A0A9D5CBM2_9LILI</name>
<dbReference type="OrthoDB" id="5835829at2759"/>
<evidence type="ECO:0000259" key="5">
    <source>
        <dbReference type="Pfam" id="PF26168"/>
    </source>
</evidence>
<dbReference type="SUPFAM" id="SSF53756">
    <property type="entry name" value="UDP-Glycosyltransferase/glycogen phosphorylase"/>
    <property type="match status" value="1"/>
</dbReference>
<dbReference type="PANTHER" id="PTHR48044:SF22">
    <property type="entry name" value="GLYCOSYLTRANSFERASE"/>
    <property type="match status" value="1"/>
</dbReference>
<evidence type="ECO:0000256" key="3">
    <source>
        <dbReference type="RuleBase" id="RU003718"/>
    </source>
</evidence>
<accession>A0A9D5CBM2</accession>
<keyword evidence="7" id="KW-1185">Reference proteome</keyword>
<protein>
    <recommendedName>
        <fullName evidence="4">Glycosyltransferase</fullName>
        <ecNumber evidence="4">2.4.1.-</ecNumber>
    </recommendedName>
</protein>
<dbReference type="CDD" id="cd03784">
    <property type="entry name" value="GT1_Gtf-like"/>
    <property type="match status" value="1"/>
</dbReference>
<evidence type="ECO:0000256" key="1">
    <source>
        <dbReference type="ARBA" id="ARBA00009995"/>
    </source>
</evidence>
<keyword evidence="3" id="KW-0328">Glycosyltransferase</keyword>
<dbReference type="Pfam" id="PF06521">
    <property type="entry name" value="PAR1"/>
    <property type="match status" value="1"/>
</dbReference>
<reference evidence="6" key="1">
    <citation type="submission" date="2021-03" db="EMBL/GenBank/DDBJ databases">
        <authorList>
            <person name="Li Z."/>
            <person name="Yang C."/>
        </authorList>
    </citation>
    <scope>NUCLEOTIDE SEQUENCE</scope>
    <source>
        <strain evidence="6">Dzin_1.0</strain>
        <tissue evidence="6">Leaf</tissue>
    </source>
</reference>
<comment type="caution">
    <text evidence="6">The sequence shown here is derived from an EMBL/GenBank/DDBJ whole genome shotgun (WGS) entry which is preliminary data.</text>
</comment>
<organism evidence="6 7">
    <name type="scientific">Dioscorea zingiberensis</name>
    <dbReference type="NCBI Taxonomy" id="325984"/>
    <lineage>
        <taxon>Eukaryota</taxon>
        <taxon>Viridiplantae</taxon>
        <taxon>Streptophyta</taxon>
        <taxon>Embryophyta</taxon>
        <taxon>Tracheophyta</taxon>
        <taxon>Spermatophyta</taxon>
        <taxon>Magnoliopsida</taxon>
        <taxon>Liliopsida</taxon>
        <taxon>Dioscoreales</taxon>
        <taxon>Dioscoreaceae</taxon>
        <taxon>Dioscorea</taxon>
    </lineage>
</organism>
<dbReference type="GO" id="GO:1901137">
    <property type="term" value="P:carbohydrate derivative biosynthetic process"/>
    <property type="evidence" value="ECO:0007669"/>
    <property type="project" value="UniProtKB-ARBA"/>
</dbReference>
<dbReference type="PROSITE" id="PS00375">
    <property type="entry name" value="UDPGT"/>
    <property type="match status" value="1"/>
</dbReference>
<dbReference type="InterPro" id="IPR035595">
    <property type="entry name" value="UDP_glycos_trans_CS"/>
</dbReference>
<feature type="domain" description="Glycosyltransferase N-terminal" evidence="5">
    <location>
        <begin position="1"/>
        <end position="114"/>
    </location>
</feature>
<sequence>MSFAAHAAASLPNVKLFKYHSIPAYYLLSSLFARQSKTMPHSSPNSTSFNLIHASFDDCFTEEYIHFIDQCRAQDPGREHGVLINSSRVFDDEFIDILSRETNKKLYIIGPVNPVLISGNKDSDDDQRHDECLEWLDKQRDESVVYVSFGSTTTLSDEQVEELAMGLEKSGQRFIWVLRDADHGGDVFADEKKAEKMRCLPEGYEERIEGMGMVVRGWAPQLEILAHKANGGFMSHCGWNSCMESLSFGVPLLAWPMHSDQPRNAMAVSEYLKVGVMVRDWEHRKEVVTSMEIVEVVKRLMVSDEGMEMRKRAVALGEQIRVGVSEGMITCEDLDRNSCAFAVSSSGTRCVLEMRMRRRGYIELSCRTSNIEAEKLKDYVETDECIKACGLDRNTIGISSDSLLDSQFTRKLCSSECYNSCPNIVDLYFNLAAGEGAFLPKLCVAEETSARRGMAEIRSLGVATARPVIGVACAPSPLAEPAEPTEPPM</sequence>
<dbReference type="FunFam" id="3.40.50.2000:FF:000060">
    <property type="entry name" value="Glycosyltransferase"/>
    <property type="match status" value="1"/>
</dbReference>
<dbReference type="Proteomes" id="UP001085076">
    <property type="component" value="Miscellaneous, Linkage group lg06"/>
</dbReference>